<dbReference type="AlphaFoldDB" id="A0AAW0SRY4"/>
<proteinExistence type="predicted"/>
<keyword evidence="2" id="KW-1185">Reference proteome</keyword>
<reference evidence="1 2" key="1">
    <citation type="submission" date="2023-03" db="EMBL/GenBank/DDBJ databases">
        <title>High-quality genome of Scylla paramamosain provides insights in environmental adaptation.</title>
        <authorList>
            <person name="Zhang L."/>
        </authorList>
    </citation>
    <scope>NUCLEOTIDE SEQUENCE [LARGE SCALE GENOMIC DNA]</scope>
    <source>
        <strain evidence="1">LZ_2023a</strain>
        <tissue evidence="1">Muscle</tissue>
    </source>
</reference>
<sequence length="159" mass="17891">MARWAKPKSWDYALMACYSMKNQMKFLSMAVENILGEAGCSHPDPKSRASAAILQGEGLADIGLIREAMSKIQLENDIFERENEINKRLIRFDDKATSVPKREGKASNDKKAGGEWITLDLKLSFSRDLATFSKNVSPLNASYYNVEQHLEKDMANLES</sequence>
<comment type="caution">
    <text evidence="1">The sequence shown here is derived from an EMBL/GenBank/DDBJ whole genome shotgun (WGS) entry which is preliminary data.</text>
</comment>
<gene>
    <name evidence="1" type="ORF">O3P69_018852</name>
</gene>
<protein>
    <submittedName>
        <fullName evidence="1">Uncharacterized protein</fullName>
    </submittedName>
</protein>
<dbReference type="EMBL" id="JARAKH010000046">
    <property type="protein sequence ID" value="KAK8378169.1"/>
    <property type="molecule type" value="Genomic_DNA"/>
</dbReference>
<organism evidence="1 2">
    <name type="scientific">Scylla paramamosain</name>
    <name type="common">Mud crab</name>
    <dbReference type="NCBI Taxonomy" id="85552"/>
    <lineage>
        <taxon>Eukaryota</taxon>
        <taxon>Metazoa</taxon>
        <taxon>Ecdysozoa</taxon>
        <taxon>Arthropoda</taxon>
        <taxon>Crustacea</taxon>
        <taxon>Multicrustacea</taxon>
        <taxon>Malacostraca</taxon>
        <taxon>Eumalacostraca</taxon>
        <taxon>Eucarida</taxon>
        <taxon>Decapoda</taxon>
        <taxon>Pleocyemata</taxon>
        <taxon>Brachyura</taxon>
        <taxon>Eubrachyura</taxon>
        <taxon>Portunoidea</taxon>
        <taxon>Portunidae</taxon>
        <taxon>Portuninae</taxon>
        <taxon>Scylla</taxon>
    </lineage>
</organism>
<dbReference type="Proteomes" id="UP001487740">
    <property type="component" value="Unassembled WGS sequence"/>
</dbReference>
<evidence type="ECO:0000313" key="2">
    <source>
        <dbReference type="Proteomes" id="UP001487740"/>
    </source>
</evidence>
<evidence type="ECO:0000313" key="1">
    <source>
        <dbReference type="EMBL" id="KAK8378169.1"/>
    </source>
</evidence>
<accession>A0AAW0SRY4</accession>
<name>A0AAW0SRY4_SCYPA</name>